<dbReference type="AlphaFoldDB" id="A0A0A6PBP6"/>
<comment type="caution">
    <text evidence="1">The sequence shown here is derived from an EMBL/GenBank/DDBJ whole genome shotgun (WGS) entry which is preliminary data.</text>
</comment>
<gene>
    <name evidence="1" type="ORF">PN36_01120</name>
</gene>
<organism evidence="1 2">
    <name type="scientific">Candidatus Thiomargarita nelsonii</name>
    <dbReference type="NCBI Taxonomy" id="1003181"/>
    <lineage>
        <taxon>Bacteria</taxon>
        <taxon>Pseudomonadati</taxon>
        <taxon>Pseudomonadota</taxon>
        <taxon>Gammaproteobacteria</taxon>
        <taxon>Thiotrichales</taxon>
        <taxon>Thiotrichaceae</taxon>
        <taxon>Thiomargarita</taxon>
    </lineage>
</organism>
<dbReference type="NCBIfam" id="TIGR02646">
    <property type="entry name" value="retron system putative HNH endonuclease"/>
    <property type="match status" value="1"/>
</dbReference>
<dbReference type="EMBL" id="JSZA02000003">
    <property type="protein sequence ID" value="KHD11567.1"/>
    <property type="molecule type" value="Genomic_DNA"/>
</dbReference>
<name>A0A0A6PBP6_9GAMM</name>
<proteinExistence type="predicted"/>
<dbReference type="InterPro" id="IPR013467">
    <property type="entry name" value="HNH78-like"/>
</dbReference>
<accession>A0A0A6PBP6</accession>
<keyword evidence="2" id="KW-1185">Reference proteome</keyword>
<evidence type="ECO:0008006" key="3">
    <source>
        <dbReference type="Google" id="ProtNLM"/>
    </source>
</evidence>
<dbReference type="Proteomes" id="UP000030428">
    <property type="component" value="Unassembled WGS sequence"/>
</dbReference>
<sequence length="282" mass="31956">MKKVKQLNVAPTSLQRFLQDFPQTSRHISDWEAFRNDNGGETFRELINKLTHIQHGLCAYCEINLVKMVEEQAIYDREIEHFHPKSDIPHQSDWMFEITNLFAACKGGSETNRFGEKAREGYKDSARCLPPIKKNLSCGGTKEDKILDEQILKPSELPISPPLFSVSILNGVISVDENACHQAGIDPEKAKVTIKELNLNCKRLCQVRKRILKKLDADYRKLRANLENTTFTQIDAALNQMTAQYLAVKPDGSLPAFFTTISAFFGSRAEVFLEQKGIVKPN</sequence>
<reference evidence="1 2" key="1">
    <citation type="journal article" date="2016" name="Front. Microbiol.">
        <title>Single-Cell (Meta-)Genomics of a Dimorphic Candidatus Thiomargarita nelsonii Reveals Genomic Plasticity.</title>
        <authorList>
            <person name="Flood B.E."/>
            <person name="Fliss P."/>
            <person name="Jones D.S."/>
            <person name="Dick G.J."/>
            <person name="Jain S."/>
            <person name="Kaster A.K."/>
            <person name="Winkel M."/>
            <person name="Mussmann M."/>
            <person name="Bailey J."/>
        </authorList>
    </citation>
    <scope>NUCLEOTIDE SEQUENCE [LARGE SCALE GENOMIC DNA]</scope>
    <source>
        <strain evidence="1">Hydrate Ridge</strain>
    </source>
</reference>
<evidence type="ECO:0000313" key="2">
    <source>
        <dbReference type="Proteomes" id="UP000030428"/>
    </source>
</evidence>
<evidence type="ECO:0000313" key="1">
    <source>
        <dbReference type="EMBL" id="KHD11567.1"/>
    </source>
</evidence>
<protein>
    <recommendedName>
        <fullName evidence="3">TIGR02646 family protein</fullName>
    </recommendedName>
</protein>